<dbReference type="Proteomes" id="UP000192333">
    <property type="component" value="Chromosome I"/>
</dbReference>
<sequence>MEETKYIAISTFCQYHHIESKLIFSFQELGLVEVVEEESELYLEEEKLGQLERMVRLYKDLELSPNGVEIVIDLLNKIEKLQEDNLTLKRRLRKWEG</sequence>
<dbReference type="AlphaFoldDB" id="A0A1W2HBT8"/>
<name>A0A1W2HBT8_9BACT</name>
<dbReference type="RefSeq" id="WP_084123183.1">
    <property type="nucleotide sequence ID" value="NZ_LT838813.1"/>
</dbReference>
<dbReference type="Gene3D" id="1.10.1660.10">
    <property type="match status" value="1"/>
</dbReference>
<dbReference type="STRING" id="758820.SAMN00777080_4942"/>
<gene>
    <name evidence="1" type="ORF">SAMN00777080_4942</name>
</gene>
<dbReference type="EMBL" id="LT838813">
    <property type="protein sequence ID" value="SMD46261.1"/>
    <property type="molecule type" value="Genomic_DNA"/>
</dbReference>
<dbReference type="Pfam" id="PF13591">
    <property type="entry name" value="MerR_2"/>
    <property type="match status" value="1"/>
</dbReference>
<proteinExistence type="predicted"/>
<dbReference type="OrthoDB" id="1494789at2"/>
<protein>
    <submittedName>
        <fullName evidence="1">MerR HTH family regulatory protein</fullName>
    </submittedName>
</protein>
<reference evidence="2" key="1">
    <citation type="submission" date="2017-04" db="EMBL/GenBank/DDBJ databases">
        <authorList>
            <person name="Varghese N."/>
            <person name="Submissions S."/>
        </authorList>
    </citation>
    <scope>NUCLEOTIDE SEQUENCE [LARGE SCALE GENOMIC DNA]</scope>
    <source>
        <strain evidence="2">DSM 16537</strain>
    </source>
</reference>
<evidence type="ECO:0000313" key="2">
    <source>
        <dbReference type="Proteomes" id="UP000192333"/>
    </source>
</evidence>
<keyword evidence="2" id="KW-1185">Reference proteome</keyword>
<organism evidence="1 2">
    <name type="scientific">Aquiflexum balticum DSM 16537</name>
    <dbReference type="NCBI Taxonomy" id="758820"/>
    <lineage>
        <taxon>Bacteria</taxon>
        <taxon>Pseudomonadati</taxon>
        <taxon>Bacteroidota</taxon>
        <taxon>Cytophagia</taxon>
        <taxon>Cytophagales</taxon>
        <taxon>Cyclobacteriaceae</taxon>
        <taxon>Aquiflexum</taxon>
    </lineage>
</organism>
<evidence type="ECO:0000313" key="1">
    <source>
        <dbReference type="EMBL" id="SMD46261.1"/>
    </source>
</evidence>
<accession>A0A1W2HBT8</accession>